<dbReference type="OrthoDB" id="8396945at2"/>
<evidence type="ECO:0000313" key="2">
    <source>
        <dbReference type="Proteomes" id="UP000182661"/>
    </source>
</evidence>
<dbReference type="EMBL" id="LSRP01000073">
    <property type="protein sequence ID" value="OJF99074.1"/>
    <property type="molecule type" value="Genomic_DNA"/>
</dbReference>
<accession>A0A657LV31</accession>
<dbReference type="AlphaFoldDB" id="A0A657LV31"/>
<keyword evidence="2" id="KW-1185">Reference proteome</keyword>
<dbReference type="Proteomes" id="UP000182661">
    <property type="component" value="Unassembled WGS sequence"/>
</dbReference>
<organism evidence="1 2">
    <name type="scientific">Pararhizobium antarcticum</name>
    <dbReference type="NCBI Taxonomy" id="1798805"/>
    <lineage>
        <taxon>Bacteria</taxon>
        <taxon>Pseudomonadati</taxon>
        <taxon>Pseudomonadota</taxon>
        <taxon>Alphaproteobacteria</taxon>
        <taxon>Hyphomicrobiales</taxon>
        <taxon>Rhizobiaceae</taxon>
        <taxon>Rhizobium/Agrobacterium group</taxon>
        <taxon>Pararhizobium</taxon>
    </lineage>
</organism>
<evidence type="ECO:0000313" key="1">
    <source>
        <dbReference type="EMBL" id="OJF99074.1"/>
    </source>
</evidence>
<sequence>MTVSPSNIWKSASEVLRTPAGQRDKNLHFGETLRGLYFSGSTPKTDGDFAKLLEDLQSVEKSDSGRDD</sequence>
<comment type="caution">
    <text evidence="1">The sequence shown here is derived from an EMBL/GenBank/DDBJ whole genome shotgun (WGS) entry which is preliminary data.</text>
</comment>
<name>A0A657LV31_9HYPH</name>
<reference evidence="1 2" key="1">
    <citation type="submission" date="2016-02" db="EMBL/GenBank/DDBJ databases">
        <title>Genome sequencing of a beta-galactosidase producing bacteria Rhizobium sp. 59.</title>
        <authorList>
            <person name="Wang D."/>
            <person name="Kot W."/>
            <person name="Qin Y."/>
            <person name="Hansen L."/>
            <person name="Naqvi K."/>
            <person name="Rensing C."/>
        </authorList>
    </citation>
    <scope>NUCLEOTIDE SEQUENCE [LARGE SCALE GENOMIC DNA]</scope>
    <source>
        <strain evidence="1 2">59</strain>
    </source>
</reference>
<gene>
    <name evidence="1" type="ORF">AX760_13925</name>
</gene>
<proteinExistence type="predicted"/>
<dbReference type="RefSeq" id="WP_071832318.1">
    <property type="nucleotide sequence ID" value="NZ_LSRP01000073.1"/>
</dbReference>
<protein>
    <submittedName>
        <fullName evidence="1">Uncharacterized protein</fullName>
    </submittedName>
</protein>